<dbReference type="Gene3D" id="3.40.190.10">
    <property type="entry name" value="Periplasmic binding protein-like II"/>
    <property type="match status" value="2"/>
</dbReference>
<keyword evidence="3" id="KW-1185">Reference proteome</keyword>
<dbReference type="PANTHER" id="PTHR43649:SF12">
    <property type="entry name" value="DIACETYLCHITOBIOSE BINDING PROTEIN DASA"/>
    <property type="match status" value="1"/>
</dbReference>
<protein>
    <submittedName>
        <fullName evidence="2">Sugar ABC transporter substrate-binding protein</fullName>
    </submittedName>
</protein>
<proteinExistence type="predicted"/>
<dbReference type="PANTHER" id="PTHR43649">
    <property type="entry name" value="ARABINOSE-BINDING PROTEIN-RELATED"/>
    <property type="match status" value="1"/>
</dbReference>
<dbReference type="SUPFAM" id="SSF53850">
    <property type="entry name" value="Periplasmic binding protein-like II"/>
    <property type="match status" value="1"/>
</dbReference>
<reference evidence="2 3" key="1">
    <citation type="submission" date="2023-03" db="EMBL/GenBank/DDBJ databases">
        <title>Bacillus Genome Sequencing.</title>
        <authorList>
            <person name="Dunlap C."/>
        </authorList>
    </citation>
    <scope>NUCLEOTIDE SEQUENCE [LARGE SCALE GENOMIC DNA]</scope>
    <source>
        <strain evidence="2 3">NRS-1351</strain>
    </source>
</reference>
<organism evidence="2 3">
    <name type="scientific">Paenibacillus chondroitinus</name>
    <dbReference type="NCBI Taxonomy" id="59842"/>
    <lineage>
        <taxon>Bacteria</taxon>
        <taxon>Bacillati</taxon>
        <taxon>Bacillota</taxon>
        <taxon>Bacilli</taxon>
        <taxon>Bacillales</taxon>
        <taxon>Paenibacillaceae</taxon>
        <taxon>Paenibacillus</taxon>
    </lineage>
</organism>
<evidence type="ECO:0000256" key="1">
    <source>
        <dbReference type="SAM" id="SignalP"/>
    </source>
</evidence>
<sequence length="559" mass="62992">MALLMKRTTLRLIVPVLTFGVILSGCNDAGNGSTVSSTSPTTTGSAVATQGTEAIKPMTISMFIANSYQQPTADNRIYKMIKDKTGVSLKMEFLVGDLTQKLGVMIAGGDYPDVITGDDKLIAAGAFVPLEDLIEKYAPNLKKHYADVWNQIKDPASGHIYALPGYNAFTGTFTETTYEGPGFWLQKDILKEQGWPTPKTLEDYFAIIEKAKQQHPDRIGFETLNFDWRTFPLQNPPEHLAGHPNDGGVIVDNGKASIFADKDIAKNYYKKLNEINNKGLLDKEALVQNYDQYLAKIASGRVIGMFDQHWNFSDGEKSLISQGNFGSTYVGFPLLYPGATEYYRDRPALTINRGYGISVKAKDPVAIIKFLDSLMTEDWQKTLQWGVQGQDYQVKDGKYYRTPEQRDQQNDNTWKLANKAEAFFFNLPKMQGTYIDGNATDPNTQPQEFYDSLKPVDQEVLKAYNHKTWAEFFKTPVDNPVYYPAWSIDLIDGSPAKVAQTKMNDLAVKYLPKAVLASEADFEKVWKEYTDQLSKANVKAYEDRINDQIQWRIKNWSSK</sequence>
<dbReference type="InterPro" id="IPR050490">
    <property type="entry name" value="Bact_solute-bd_prot1"/>
</dbReference>
<gene>
    <name evidence="2" type="ORF">P5G65_16175</name>
</gene>
<dbReference type="PROSITE" id="PS51257">
    <property type="entry name" value="PROKAR_LIPOPROTEIN"/>
    <property type="match status" value="1"/>
</dbReference>
<evidence type="ECO:0000313" key="3">
    <source>
        <dbReference type="Proteomes" id="UP001355653"/>
    </source>
</evidence>
<accession>A0ABU6DEW7</accession>
<evidence type="ECO:0000313" key="2">
    <source>
        <dbReference type="EMBL" id="MEB4795441.1"/>
    </source>
</evidence>
<dbReference type="EMBL" id="JAROBY010000026">
    <property type="protein sequence ID" value="MEB4795441.1"/>
    <property type="molecule type" value="Genomic_DNA"/>
</dbReference>
<comment type="caution">
    <text evidence="2">The sequence shown here is derived from an EMBL/GenBank/DDBJ whole genome shotgun (WGS) entry which is preliminary data.</text>
</comment>
<name>A0ABU6DEW7_9BACL</name>
<feature type="chain" id="PRO_5046668986" evidence="1">
    <location>
        <begin position="30"/>
        <end position="559"/>
    </location>
</feature>
<feature type="signal peptide" evidence="1">
    <location>
        <begin position="1"/>
        <end position="29"/>
    </location>
</feature>
<dbReference type="Proteomes" id="UP001355653">
    <property type="component" value="Unassembled WGS sequence"/>
</dbReference>
<dbReference type="RefSeq" id="WP_127452706.1">
    <property type="nucleotide sequence ID" value="NZ_JAROBY010000026.1"/>
</dbReference>
<keyword evidence="1" id="KW-0732">Signal</keyword>